<dbReference type="AlphaFoldDB" id="A0A2U1MYH1"/>
<evidence type="ECO:0000313" key="1">
    <source>
        <dbReference type="EMBL" id="PWA66311.1"/>
    </source>
</evidence>
<keyword evidence="2" id="KW-1185">Reference proteome</keyword>
<comment type="caution">
    <text evidence="1">The sequence shown here is derived from an EMBL/GenBank/DDBJ whole genome shotgun (WGS) entry which is preliminary data.</text>
</comment>
<dbReference type="EMBL" id="PKPP01004055">
    <property type="protein sequence ID" value="PWA66311.1"/>
    <property type="molecule type" value="Genomic_DNA"/>
</dbReference>
<proteinExistence type="predicted"/>
<dbReference type="STRING" id="35608.A0A2U1MYH1"/>
<accession>A0A2U1MYH1</accession>
<organism evidence="1 2">
    <name type="scientific">Artemisia annua</name>
    <name type="common">Sweet wormwood</name>
    <dbReference type="NCBI Taxonomy" id="35608"/>
    <lineage>
        <taxon>Eukaryota</taxon>
        <taxon>Viridiplantae</taxon>
        <taxon>Streptophyta</taxon>
        <taxon>Embryophyta</taxon>
        <taxon>Tracheophyta</taxon>
        <taxon>Spermatophyta</taxon>
        <taxon>Magnoliopsida</taxon>
        <taxon>eudicotyledons</taxon>
        <taxon>Gunneridae</taxon>
        <taxon>Pentapetalae</taxon>
        <taxon>asterids</taxon>
        <taxon>campanulids</taxon>
        <taxon>Asterales</taxon>
        <taxon>Asteraceae</taxon>
        <taxon>Asteroideae</taxon>
        <taxon>Anthemideae</taxon>
        <taxon>Artemisiinae</taxon>
        <taxon>Artemisia</taxon>
    </lineage>
</organism>
<protein>
    <submittedName>
        <fullName evidence="1">AMP deaminase, putative / myoadenylate deaminase</fullName>
    </submittedName>
</protein>
<dbReference type="Proteomes" id="UP000245207">
    <property type="component" value="Unassembled WGS sequence"/>
</dbReference>
<sequence>MNMLGFQSWKICLIQYARTCSDALEMNGNITFKWDIISWSLDDYIPYLHESRHEHAMRTVMGYARCNITACGPDKWFYLDGSNIDDGLSAIVPDIAASNILGKSTSHTGLVNRASLRPTSPKSLVASASAFESVEESDEDVYVNENENANLDSGYLHTNGNVVQNANVNGEQLPIAAAALMRSHSVLVIFMVYNLTRAGNFCTPKDYTIWYSFLLTNSSMCLHL</sequence>
<gene>
    <name evidence="1" type="ORF">CTI12_AA329060</name>
</gene>
<name>A0A2U1MYH1_ARTAN</name>
<evidence type="ECO:0000313" key="2">
    <source>
        <dbReference type="Proteomes" id="UP000245207"/>
    </source>
</evidence>
<reference evidence="1 2" key="1">
    <citation type="journal article" date="2018" name="Mol. Plant">
        <title>The genome of Artemisia annua provides insight into the evolution of Asteraceae family and artemisinin biosynthesis.</title>
        <authorList>
            <person name="Shen Q."/>
            <person name="Zhang L."/>
            <person name="Liao Z."/>
            <person name="Wang S."/>
            <person name="Yan T."/>
            <person name="Shi P."/>
            <person name="Liu M."/>
            <person name="Fu X."/>
            <person name="Pan Q."/>
            <person name="Wang Y."/>
            <person name="Lv Z."/>
            <person name="Lu X."/>
            <person name="Zhang F."/>
            <person name="Jiang W."/>
            <person name="Ma Y."/>
            <person name="Chen M."/>
            <person name="Hao X."/>
            <person name="Li L."/>
            <person name="Tang Y."/>
            <person name="Lv G."/>
            <person name="Zhou Y."/>
            <person name="Sun X."/>
            <person name="Brodelius P.E."/>
            <person name="Rose J.K.C."/>
            <person name="Tang K."/>
        </authorList>
    </citation>
    <scope>NUCLEOTIDE SEQUENCE [LARGE SCALE GENOMIC DNA]</scope>
    <source>
        <strain evidence="2">cv. Huhao1</strain>
        <tissue evidence="1">Leaf</tissue>
    </source>
</reference>